<comment type="similarity">
    <text evidence="1 2">Belongs to the RNase T2 family.</text>
</comment>
<dbReference type="InterPro" id="IPR039378">
    <property type="entry name" value="RNase_T2_prok"/>
</dbReference>
<dbReference type="GO" id="GO:0003723">
    <property type="term" value="F:RNA binding"/>
    <property type="evidence" value="ECO:0007669"/>
    <property type="project" value="InterPro"/>
</dbReference>
<evidence type="ECO:0000256" key="1">
    <source>
        <dbReference type="ARBA" id="ARBA00007469"/>
    </source>
</evidence>
<dbReference type="InterPro" id="IPR036430">
    <property type="entry name" value="RNase_T2-like_sf"/>
</dbReference>
<keyword evidence="3" id="KW-0732">Signal</keyword>
<dbReference type="GO" id="GO:0033897">
    <property type="term" value="F:ribonuclease T2 activity"/>
    <property type="evidence" value="ECO:0007669"/>
    <property type="project" value="InterPro"/>
</dbReference>
<dbReference type="InterPro" id="IPR001568">
    <property type="entry name" value="RNase_T2-like"/>
</dbReference>
<evidence type="ECO:0000313" key="5">
    <source>
        <dbReference type="Proteomes" id="UP000320593"/>
    </source>
</evidence>
<proteinExistence type="inferred from homology"/>
<dbReference type="AlphaFoldDB" id="A0A562SYT4"/>
<dbReference type="EMBL" id="VLLF01000006">
    <property type="protein sequence ID" value="TWI86174.1"/>
    <property type="molecule type" value="Genomic_DNA"/>
</dbReference>
<dbReference type="PROSITE" id="PS00531">
    <property type="entry name" value="RNASE_T2_2"/>
    <property type="match status" value="1"/>
</dbReference>
<sequence length="211" mass="23435">MAAAATCLLLALAAPAGRADDTAGEFDYYVLALSWSPTYCREKGRNADPLQCRAQKPHRFIVHGLWPQYDRGWPDYCPVDLSGPNRTVVDEILDIMPSRGLAFHQWKKHGTCSGLTPEGYFDLTRKAFDQVKIPAAFQNIDRTGNIDPDGVEKAFRLANPNLRNNAIAVSCSGGFLKEVRICFNKDLDFQSCPAVDRRGCSANRISVPFPR</sequence>
<keyword evidence="5" id="KW-1185">Reference proteome</keyword>
<dbReference type="CDD" id="cd01062">
    <property type="entry name" value="RNase_T2_prok"/>
    <property type="match status" value="1"/>
</dbReference>
<dbReference type="PROSITE" id="PS00530">
    <property type="entry name" value="RNASE_T2_1"/>
    <property type="match status" value="1"/>
</dbReference>
<gene>
    <name evidence="4" type="ORF">JM93_02882</name>
</gene>
<organism evidence="4 5">
    <name type="scientific">Roseibium hamelinense</name>
    <dbReference type="NCBI Taxonomy" id="150831"/>
    <lineage>
        <taxon>Bacteria</taxon>
        <taxon>Pseudomonadati</taxon>
        <taxon>Pseudomonadota</taxon>
        <taxon>Alphaproteobacteria</taxon>
        <taxon>Hyphomicrobiales</taxon>
        <taxon>Stappiaceae</taxon>
        <taxon>Roseibium</taxon>
    </lineage>
</organism>
<protein>
    <submittedName>
        <fullName evidence="4">Ribonuclease T2</fullName>
    </submittedName>
</protein>
<dbReference type="InterPro" id="IPR018188">
    <property type="entry name" value="RNase_T2_His_AS_1"/>
</dbReference>
<dbReference type="SUPFAM" id="SSF55895">
    <property type="entry name" value="Ribonuclease Rh-like"/>
    <property type="match status" value="1"/>
</dbReference>
<reference evidence="4 5" key="1">
    <citation type="submission" date="2019-07" db="EMBL/GenBank/DDBJ databases">
        <title>Genomic Encyclopedia of Archaeal and Bacterial Type Strains, Phase II (KMG-II): from individual species to whole genera.</title>
        <authorList>
            <person name="Goeker M."/>
        </authorList>
    </citation>
    <scope>NUCLEOTIDE SEQUENCE [LARGE SCALE GENOMIC DNA]</scope>
    <source>
        <strain evidence="4 5">ATCC BAA-252</strain>
    </source>
</reference>
<dbReference type="InterPro" id="IPR033130">
    <property type="entry name" value="RNase_T2_His_AS_2"/>
</dbReference>
<dbReference type="Gene3D" id="3.90.730.10">
    <property type="entry name" value="Ribonuclease T2-like"/>
    <property type="match status" value="1"/>
</dbReference>
<evidence type="ECO:0000313" key="4">
    <source>
        <dbReference type="EMBL" id="TWI86174.1"/>
    </source>
</evidence>
<dbReference type="GO" id="GO:0006401">
    <property type="term" value="P:RNA catabolic process"/>
    <property type="evidence" value="ECO:0007669"/>
    <property type="project" value="UniProtKB-ARBA"/>
</dbReference>
<dbReference type="Pfam" id="PF00445">
    <property type="entry name" value="Ribonuclease_T2"/>
    <property type="match status" value="1"/>
</dbReference>
<evidence type="ECO:0000256" key="3">
    <source>
        <dbReference type="SAM" id="SignalP"/>
    </source>
</evidence>
<comment type="caution">
    <text evidence="4">The sequence shown here is derived from an EMBL/GenBank/DDBJ whole genome shotgun (WGS) entry which is preliminary data.</text>
</comment>
<feature type="chain" id="PRO_5022021168" evidence="3">
    <location>
        <begin position="20"/>
        <end position="211"/>
    </location>
</feature>
<accession>A0A562SYT4</accession>
<dbReference type="Proteomes" id="UP000320593">
    <property type="component" value="Unassembled WGS sequence"/>
</dbReference>
<dbReference type="RefSeq" id="WP_208995172.1">
    <property type="nucleotide sequence ID" value="NZ_SMLY01000074.1"/>
</dbReference>
<dbReference type="PANTHER" id="PTHR11240">
    <property type="entry name" value="RIBONUCLEASE T2"/>
    <property type="match status" value="1"/>
</dbReference>
<name>A0A562SYT4_9HYPH</name>
<feature type="signal peptide" evidence="3">
    <location>
        <begin position="1"/>
        <end position="19"/>
    </location>
</feature>
<dbReference type="PANTHER" id="PTHR11240:SF22">
    <property type="entry name" value="RIBONUCLEASE T2"/>
    <property type="match status" value="1"/>
</dbReference>
<evidence type="ECO:0000256" key="2">
    <source>
        <dbReference type="RuleBase" id="RU004328"/>
    </source>
</evidence>